<feature type="transmembrane region" description="Helical" evidence="1">
    <location>
        <begin position="12"/>
        <end position="39"/>
    </location>
</feature>
<dbReference type="Pfam" id="PF24129">
    <property type="entry name" value="DUF7396"/>
    <property type="match status" value="1"/>
</dbReference>
<dbReference type="GeneID" id="40085677"/>
<evidence type="ECO:0000313" key="2">
    <source>
        <dbReference type="EMBL" id="ARW57691.1"/>
    </source>
</evidence>
<proteinExistence type="predicted"/>
<sequence length="51" mass="5477">MTYRQALNRCMLILGALLALFMAIGVGVAYGVTSIMLFLTDVIIQLSSLIG</sequence>
<dbReference type="EMBL" id="MF036690">
    <property type="protein sequence ID" value="ARW57691.1"/>
    <property type="molecule type" value="Genomic_DNA"/>
</dbReference>
<keyword evidence="1" id="KW-0812">Transmembrane</keyword>
<accession>A0A1Z1LXX6</accession>
<organism evidence="2 3">
    <name type="scientific">Serratia phage CHI14</name>
    <dbReference type="NCBI Taxonomy" id="2006941"/>
    <lineage>
        <taxon>Viruses</taxon>
        <taxon>Duplodnaviria</taxon>
        <taxon>Heunggongvirae</taxon>
        <taxon>Uroviricota</taxon>
        <taxon>Caudoviricetes</taxon>
        <taxon>Pantevenvirales</taxon>
        <taxon>Straboviridae</taxon>
        <taxon>Tevenvirinae</taxon>
        <taxon>Winklervirus</taxon>
        <taxon>Winklervirus chi14</taxon>
    </lineage>
</organism>
<name>A0A1Z1LXX6_9CAUD</name>
<keyword evidence="1" id="KW-1133">Transmembrane helix</keyword>
<evidence type="ECO:0000256" key="1">
    <source>
        <dbReference type="SAM" id="Phobius"/>
    </source>
</evidence>
<dbReference type="KEGG" id="vg:40085677"/>
<keyword evidence="3" id="KW-1185">Reference proteome</keyword>
<evidence type="ECO:0000313" key="3">
    <source>
        <dbReference type="Proteomes" id="UP000225148"/>
    </source>
</evidence>
<keyword evidence="1" id="KW-0472">Membrane</keyword>
<dbReference type="RefSeq" id="YP_009609593.1">
    <property type="nucleotide sequence ID" value="NC_041996.1"/>
</dbReference>
<protein>
    <submittedName>
        <fullName evidence="2">Uncharacterized protein</fullName>
    </submittedName>
</protein>
<dbReference type="Proteomes" id="UP000225148">
    <property type="component" value="Segment"/>
</dbReference>
<dbReference type="InterPro" id="IPR055820">
    <property type="entry name" value="DUF7396"/>
</dbReference>
<reference evidence="2 3" key="1">
    <citation type="submission" date="2017-04" db="EMBL/GenBank/DDBJ databases">
        <title>Environmental T4-family bacteriophages evolve to escape abortive infection via multiple routes in a bacterial host employing altruistic suicide through Type III toxin-antitoxin systems.</title>
        <authorList>
            <person name="Chen B."/>
            <person name="Salmond G.P.C."/>
            <person name="Akusobi C."/>
            <person name="Fang X."/>
        </authorList>
    </citation>
    <scope>NUCLEOTIDE SEQUENCE [LARGE SCALE GENOMIC DNA]</scope>
</reference>